<protein>
    <submittedName>
        <fullName evidence="2">N-acetyltransferase</fullName>
    </submittedName>
</protein>
<keyword evidence="3" id="KW-1185">Reference proteome</keyword>
<organism evidence="2 3">
    <name type="scientific">Acrasis kona</name>
    <dbReference type="NCBI Taxonomy" id="1008807"/>
    <lineage>
        <taxon>Eukaryota</taxon>
        <taxon>Discoba</taxon>
        <taxon>Heterolobosea</taxon>
        <taxon>Tetramitia</taxon>
        <taxon>Eutetramitia</taxon>
        <taxon>Acrasidae</taxon>
        <taxon>Acrasis</taxon>
    </lineage>
</organism>
<sequence>MFEVRRVSNVEEVYDNHIAFGIKENWNGSYGDALSIYSQDPKGFFLGLVDHKPIAAIQIAKYDSSYAHIATYIVLKEYRKMGYGKKLWDRAWEHVCKDDITIGLDGVEDMQGAYQNLGFVPTFKSCRYRSTAGQIAEISKDLNRVDIIIKNARNVDFEDLVTFDTKHVGAPRSVFLKNMIERQDAHSAVAFDPSGRMIGFAILRQSIDGYKFAQFYAERTDVAQELFINLCERVPQKSVFIFIDQPIVSRGNKDLHEIFNMELIARCARMLYNPSDAFKNLPLDNIYGTIWEFG</sequence>
<dbReference type="InterPro" id="IPR000182">
    <property type="entry name" value="GNAT_dom"/>
</dbReference>
<name>A0AAW2ZFY0_9EUKA</name>
<dbReference type="Gene3D" id="3.40.630.90">
    <property type="match status" value="1"/>
</dbReference>
<evidence type="ECO:0000313" key="2">
    <source>
        <dbReference type="EMBL" id="KAL0487913.1"/>
    </source>
</evidence>
<comment type="caution">
    <text evidence="2">The sequence shown here is derived from an EMBL/GenBank/DDBJ whole genome shotgun (WGS) entry which is preliminary data.</text>
</comment>
<dbReference type="CDD" id="cd04301">
    <property type="entry name" value="NAT_SF"/>
    <property type="match status" value="1"/>
</dbReference>
<feature type="domain" description="N-acetyltransferase" evidence="1">
    <location>
        <begin position="1"/>
        <end position="141"/>
    </location>
</feature>
<dbReference type="AlphaFoldDB" id="A0AAW2ZFY0"/>
<dbReference type="InterPro" id="IPR016181">
    <property type="entry name" value="Acyl_CoA_acyltransferase"/>
</dbReference>
<dbReference type="InterPro" id="IPR041496">
    <property type="entry name" value="YitH/HolE_GNAT"/>
</dbReference>
<dbReference type="GO" id="GO:0016747">
    <property type="term" value="F:acyltransferase activity, transferring groups other than amino-acyl groups"/>
    <property type="evidence" value="ECO:0007669"/>
    <property type="project" value="InterPro"/>
</dbReference>
<evidence type="ECO:0000259" key="1">
    <source>
        <dbReference type="PROSITE" id="PS51186"/>
    </source>
</evidence>
<dbReference type="Pfam" id="PF18014">
    <property type="entry name" value="Acetyltransf_18"/>
    <property type="match status" value="1"/>
</dbReference>
<reference evidence="2 3" key="1">
    <citation type="submission" date="2024-03" db="EMBL/GenBank/DDBJ databases">
        <title>The Acrasis kona genome and developmental transcriptomes reveal deep origins of eukaryotic multicellular pathways.</title>
        <authorList>
            <person name="Sheikh S."/>
            <person name="Fu C.-J."/>
            <person name="Brown M.W."/>
            <person name="Baldauf S.L."/>
        </authorList>
    </citation>
    <scope>NUCLEOTIDE SEQUENCE [LARGE SCALE GENOMIC DNA]</scope>
    <source>
        <strain evidence="2 3">ATCC MYA-3509</strain>
    </source>
</reference>
<accession>A0AAW2ZFY0</accession>
<dbReference type="InterPro" id="IPR052729">
    <property type="entry name" value="Acyl/Acetyltrans_Enzymes"/>
</dbReference>
<dbReference type="PROSITE" id="PS51186">
    <property type="entry name" value="GNAT"/>
    <property type="match status" value="1"/>
</dbReference>
<gene>
    <name evidence="2" type="ORF">AKO1_015176</name>
</gene>
<dbReference type="PANTHER" id="PTHR47237:SF2">
    <property type="entry name" value="BLL4206 PROTEIN"/>
    <property type="match status" value="1"/>
</dbReference>
<dbReference type="PANTHER" id="PTHR47237">
    <property type="entry name" value="SLL0310 PROTEIN"/>
    <property type="match status" value="1"/>
</dbReference>
<dbReference type="SUPFAM" id="SSF55729">
    <property type="entry name" value="Acyl-CoA N-acyltransferases (Nat)"/>
    <property type="match status" value="1"/>
</dbReference>
<dbReference type="Gene3D" id="3.40.630.30">
    <property type="match status" value="1"/>
</dbReference>
<dbReference type="EMBL" id="JAOPGA020001385">
    <property type="protein sequence ID" value="KAL0487913.1"/>
    <property type="molecule type" value="Genomic_DNA"/>
</dbReference>
<evidence type="ECO:0000313" key="3">
    <source>
        <dbReference type="Proteomes" id="UP001431209"/>
    </source>
</evidence>
<dbReference type="Pfam" id="PF00583">
    <property type="entry name" value="Acetyltransf_1"/>
    <property type="match status" value="1"/>
</dbReference>
<dbReference type="Proteomes" id="UP001431209">
    <property type="component" value="Unassembled WGS sequence"/>
</dbReference>
<proteinExistence type="predicted"/>